<dbReference type="InterPro" id="IPR014371">
    <property type="entry name" value="Oat_ACAT_DAG_ARE"/>
</dbReference>
<evidence type="ECO:0000256" key="9">
    <source>
        <dbReference type="PIRNR" id="PIRNR000439"/>
    </source>
</evidence>
<feature type="transmembrane region" description="Helical" evidence="11">
    <location>
        <begin position="324"/>
        <end position="345"/>
    </location>
</feature>
<comment type="caution">
    <text evidence="12">The sequence shown here is derived from an EMBL/GenBank/DDBJ whole genome shotgun (WGS) entry which is preliminary data.</text>
</comment>
<keyword evidence="7 9" id="KW-0472">Membrane</keyword>
<evidence type="ECO:0000256" key="1">
    <source>
        <dbReference type="ARBA" id="ARBA00004477"/>
    </source>
</evidence>
<proteinExistence type="inferred from homology"/>
<dbReference type="GO" id="GO:0005789">
    <property type="term" value="C:endoplasmic reticulum membrane"/>
    <property type="evidence" value="ECO:0007669"/>
    <property type="project" value="UniProtKB-SubCell"/>
</dbReference>
<dbReference type="GO" id="GO:0008374">
    <property type="term" value="F:O-acyltransferase activity"/>
    <property type="evidence" value="ECO:0007669"/>
    <property type="project" value="InterPro"/>
</dbReference>
<evidence type="ECO:0000256" key="7">
    <source>
        <dbReference type="ARBA" id="ARBA00023136"/>
    </source>
</evidence>
<name>A0AAD9VSK6_9HYME</name>
<dbReference type="PANTHER" id="PTHR10408">
    <property type="entry name" value="STEROL O-ACYLTRANSFERASE"/>
    <property type="match status" value="1"/>
</dbReference>
<dbReference type="Pfam" id="PF03062">
    <property type="entry name" value="MBOAT"/>
    <property type="match status" value="1"/>
</dbReference>
<evidence type="ECO:0000256" key="10">
    <source>
        <dbReference type="SAM" id="MobiDB-lite"/>
    </source>
</evidence>
<dbReference type="PIRSF" id="PIRSF000439">
    <property type="entry name" value="Oat_ACAT_DAG_ARE"/>
    <property type="match status" value="1"/>
</dbReference>
<protein>
    <recommendedName>
        <fullName evidence="9">O-acyltransferase</fullName>
    </recommendedName>
</protein>
<dbReference type="GO" id="GO:0008203">
    <property type="term" value="P:cholesterol metabolic process"/>
    <property type="evidence" value="ECO:0007669"/>
    <property type="project" value="TreeGrafter"/>
</dbReference>
<evidence type="ECO:0000256" key="4">
    <source>
        <dbReference type="ARBA" id="ARBA00022692"/>
    </source>
</evidence>
<dbReference type="PANTHER" id="PTHR10408:SF8">
    <property type="entry name" value="O-ACYLTRANSFERASE"/>
    <property type="match status" value="1"/>
</dbReference>
<dbReference type="AlphaFoldDB" id="A0AAD9VSK6"/>
<dbReference type="Proteomes" id="UP001258017">
    <property type="component" value="Unassembled WGS sequence"/>
</dbReference>
<comment type="subcellular location">
    <subcellularLocation>
        <location evidence="1 9">Endoplasmic reticulum membrane</location>
        <topology evidence="1 9">Multi-pass membrane protein</topology>
    </subcellularLocation>
</comment>
<reference evidence="12" key="2">
    <citation type="journal article" date="2023" name="Commun. Biol.">
        <title>Intrasexual cuticular hydrocarbon dimorphism in a wasp sheds light on hydrocarbon biosynthesis genes in Hymenoptera.</title>
        <authorList>
            <person name="Moris V.C."/>
            <person name="Podsiadlowski L."/>
            <person name="Martin S."/>
            <person name="Oeyen J.P."/>
            <person name="Donath A."/>
            <person name="Petersen M."/>
            <person name="Wilbrandt J."/>
            <person name="Misof B."/>
            <person name="Liedtke D."/>
            <person name="Thamm M."/>
            <person name="Scheiner R."/>
            <person name="Schmitt T."/>
            <person name="Niehuis O."/>
        </authorList>
    </citation>
    <scope>NUCLEOTIDE SEQUENCE</scope>
    <source>
        <strain evidence="12">GBR_01_08_01A</strain>
    </source>
</reference>
<keyword evidence="5 9" id="KW-0256">Endoplasmic reticulum</keyword>
<keyword evidence="3 9" id="KW-0808">Transferase</keyword>
<evidence type="ECO:0000313" key="12">
    <source>
        <dbReference type="EMBL" id="KAK2584540.1"/>
    </source>
</evidence>
<organism evidence="12 13">
    <name type="scientific">Odynerus spinipes</name>
    <dbReference type="NCBI Taxonomy" id="1348599"/>
    <lineage>
        <taxon>Eukaryota</taxon>
        <taxon>Metazoa</taxon>
        <taxon>Ecdysozoa</taxon>
        <taxon>Arthropoda</taxon>
        <taxon>Hexapoda</taxon>
        <taxon>Insecta</taxon>
        <taxon>Pterygota</taxon>
        <taxon>Neoptera</taxon>
        <taxon>Endopterygota</taxon>
        <taxon>Hymenoptera</taxon>
        <taxon>Apocrita</taxon>
        <taxon>Aculeata</taxon>
        <taxon>Vespoidea</taxon>
        <taxon>Vespidae</taxon>
        <taxon>Eumeninae</taxon>
        <taxon>Odynerus</taxon>
    </lineage>
</organism>
<dbReference type="EMBL" id="JAIFRP010000026">
    <property type="protein sequence ID" value="KAK2584540.1"/>
    <property type="molecule type" value="Genomic_DNA"/>
</dbReference>
<reference evidence="12" key="1">
    <citation type="submission" date="2021-08" db="EMBL/GenBank/DDBJ databases">
        <authorList>
            <person name="Misof B."/>
            <person name="Oliver O."/>
            <person name="Podsiadlowski L."/>
            <person name="Donath A."/>
            <person name="Peters R."/>
            <person name="Mayer C."/>
            <person name="Rust J."/>
            <person name="Gunkel S."/>
            <person name="Lesny P."/>
            <person name="Martin S."/>
            <person name="Oeyen J.P."/>
            <person name="Petersen M."/>
            <person name="Panagiotis P."/>
            <person name="Wilbrandt J."/>
            <person name="Tanja T."/>
        </authorList>
    </citation>
    <scope>NUCLEOTIDE SEQUENCE</scope>
    <source>
        <strain evidence="12">GBR_01_08_01A</strain>
        <tissue evidence="12">Thorax + abdomen</tissue>
    </source>
</reference>
<feature type="transmembrane region" description="Helical" evidence="11">
    <location>
        <begin position="181"/>
        <end position="201"/>
    </location>
</feature>
<keyword evidence="8 9" id="KW-0012">Acyltransferase</keyword>
<gene>
    <name evidence="12" type="ORF">KPH14_006909</name>
</gene>
<keyword evidence="4 11" id="KW-0812">Transmembrane</keyword>
<keyword evidence="6 11" id="KW-1133">Transmembrane helix</keyword>
<evidence type="ECO:0000256" key="8">
    <source>
        <dbReference type="ARBA" id="ARBA00023315"/>
    </source>
</evidence>
<feature type="transmembrane region" description="Helical" evidence="11">
    <location>
        <begin position="221"/>
        <end position="243"/>
    </location>
</feature>
<keyword evidence="13" id="KW-1185">Reference proteome</keyword>
<evidence type="ECO:0000313" key="13">
    <source>
        <dbReference type="Proteomes" id="UP001258017"/>
    </source>
</evidence>
<sequence>MDSKDEATTDDGTTKLKHRTSSTMNGYVELTNSRVVNNGKGKTIDDATVTELRIRMQKMSENIMGHVNDRINDMISEVLNELETSIPNNGKQVSDNLDDKYRDKRKSSKGGFLPEKEFLERDSLLTELFNTDKHVRTIYNIFMVILILLFLNTITYDFMYTGSVHVGMSTIMKSFGKFSSVLYIWLLMTITTLAIYIPFNVWASKRLDYPPTSYALRIWDYGWLVSFVLYLILFVVMPLKAVLSEGLPCVSSTVVLMEQVRMLMKSYAFIRSTAPRFLTYKQHSEMTQPTMPDFSRYLYFFFAPTLIYRDSYPRTKSIRWKIALWHYFEVLLVIFYSAFICERFFKAAFMDFGKEPIGYKEVVINILNTSMPGILFFLCGFYLLLHAWMNACAEVMRFADRLFYKDWWTSTSYRTYYRAWNVVVHDWLYTYVYKDIYEILTNQNRFFAASFASPLFLSQAKRATSSYGFRSAWATEL</sequence>
<evidence type="ECO:0000256" key="2">
    <source>
        <dbReference type="ARBA" id="ARBA00009010"/>
    </source>
</evidence>
<comment type="similarity">
    <text evidence="2 9">Belongs to the membrane-bound acyltransferase family. Sterol o-acyltransferase subfamily.</text>
</comment>
<evidence type="ECO:0000256" key="11">
    <source>
        <dbReference type="SAM" id="Phobius"/>
    </source>
</evidence>
<evidence type="ECO:0000256" key="5">
    <source>
        <dbReference type="ARBA" id="ARBA00022824"/>
    </source>
</evidence>
<feature type="transmembrane region" description="Helical" evidence="11">
    <location>
        <begin position="138"/>
        <end position="160"/>
    </location>
</feature>
<feature type="region of interest" description="Disordered" evidence="10">
    <location>
        <begin position="1"/>
        <end position="25"/>
    </location>
</feature>
<accession>A0AAD9VSK6</accession>
<feature type="transmembrane region" description="Helical" evidence="11">
    <location>
        <begin position="365"/>
        <end position="388"/>
    </location>
</feature>
<dbReference type="InterPro" id="IPR004299">
    <property type="entry name" value="MBOAT_fam"/>
</dbReference>
<evidence type="ECO:0000256" key="3">
    <source>
        <dbReference type="ARBA" id="ARBA00022679"/>
    </source>
</evidence>
<evidence type="ECO:0000256" key="6">
    <source>
        <dbReference type="ARBA" id="ARBA00022989"/>
    </source>
</evidence>